<name>A0A7J6N8H5_PEROL</name>
<proteinExistence type="predicted"/>
<sequence>MGVRNYILGGNRVNRESRIERVERQFYPPWDISGFMSLKHEVECRGGRILADLGLFWFPSWKETFNKTAFLESVAKFTTDYPVDGFILWFPGYSPATWETDMIQSMTECFKAIKELRMVTGLRFSSEKWYRVRDAGLGGVADLNFAYLYSDTPEFITNRFARQVVRNATLAGVDKTTLILGIVKQQNFDPLRSLAVWFYPSDGLHAAAGSESERASANATLLSIRLQRRWTGPKQAFLSRAVCGLHSASSLYTVGAASSLDVERWSTSHPEFYKSVTFPWVIKEFASCIECPIKANYTWDYYFAQLLDMRVGNFILGGNTVNRGSRIERIQRQFYPPWDRSGFMSLKHEVECRGGRVLADLGLFWFPSWRETFNKTAFLESVANFTKDYPVDGFILGFLL</sequence>
<dbReference type="Proteomes" id="UP000541610">
    <property type="component" value="Unassembled WGS sequence"/>
</dbReference>
<organism evidence="1 2">
    <name type="scientific">Perkinsus olseni</name>
    <name type="common">Perkinsus atlanticus</name>
    <dbReference type="NCBI Taxonomy" id="32597"/>
    <lineage>
        <taxon>Eukaryota</taxon>
        <taxon>Sar</taxon>
        <taxon>Alveolata</taxon>
        <taxon>Perkinsozoa</taxon>
        <taxon>Perkinsea</taxon>
        <taxon>Perkinsida</taxon>
        <taxon>Perkinsidae</taxon>
        <taxon>Perkinsus</taxon>
    </lineage>
</organism>
<accession>A0A7J6N8H5</accession>
<protein>
    <submittedName>
        <fullName evidence="1">Uncharacterized protein</fullName>
    </submittedName>
</protein>
<comment type="caution">
    <text evidence="1">The sequence shown here is derived from an EMBL/GenBank/DDBJ whole genome shotgun (WGS) entry which is preliminary data.</text>
</comment>
<reference evidence="1 2" key="1">
    <citation type="submission" date="2020-04" db="EMBL/GenBank/DDBJ databases">
        <title>Perkinsus olseni comparative genomics.</title>
        <authorList>
            <person name="Bogema D.R."/>
        </authorList>
    </citation>
    <scope>NUCLEOTIDE SEQUENCE [LARGE SCALE GENOMIC DNA]</scope>
    <source>
        <strain evidence="1">00978-12</strain>
    </source>
</reference>
<evidence type="ECO:0000313" key="1">
    <source>
        <dbReference type="EMBL" id="KAF4680054.1"/>
    </source>
</evidence>
<gene>
    <name evidence="1" type="ORF">FOZ60_014155</name>
</gene>
<evidence type="ECO:0000313" key="2">
    <source>
        <dbReference type="Proteomes" id="UP000541610"/>
    </source>
</evidence>
<dbReference type="AlphaFoldDB" id="A0A7J6N8H5"/>
<dbReference type="EMBL" id="JABANP010000654">
    <property type="protein sequence ID" value="KAF4680054.1"/>
    <property type="molecule type" value="Genomic_DNA"/>
</dbReference>